<dbReference type="InterPro" id="IPR007039">
    <property type="entry name" value="TrbC/VirB2"/>
</dbReference>
<feature type="transmembrane region" description="Helical" evidence="1">
    <location>
        <begin position="52"/>
        <end position="69"/>
    </location>
</feature>
<dbReference type="AlphaFoldDB" id="A0A9D1M3B5"/>
<keyword evidence="1" id="KW-0472">Membrane</keyword>
<accession>A0A9D1M3B5</accession>
<proteinExistence type="predicted"/>
<keyword evidence="1" id="KW-0812">Transmembrane</keyword>
<dbReference type="EMBL" id="DVNC01000020">
    <property type="protein sequence ID" value="HIU52842.1"/>
    <property type="molecule type" value="Genomic_DNA"/>
</dbReference>
<evidence type="ECO:0000256" key="1">
    <source>
        <dbReference type="SAM" id="Phobius"/>
    </source>
</evidence>
<comment type="caution">
    <text evidence="3">The sequence shown here is derived from an EMBL/GenBank/DDBJ whole genome shotgun (WGS) entry which is preliminary data.</text>
</comment>
<feature type="transmembrane region" description="Helical" evidence="1">
    <location>
        <begin position="76"/>
        <end position="94"/>
    </location>
</feature>
<keyword evidence="2" id="KW-0732">Signal</keyword>
<evidence type="ECO:0000313" key="3">
    <source>
        <dbReference type="EMBL" id="HIU52842.1"/>
    </source>
</evidence>
<feature type="signal peptide" evidence="2">
    <location>
        <begin position="1"/>
        <end position="28"/>
    </location>
</feature>
<sequence>MNFLKKNLFTVCGLVLLVTMGLCSEAWADGASLMTTAQTKTRNVFDNVKTITFIIGGFGLVGIAYSAIIGKVNLKWFAGLALGLAILAAAGSIVEYATGSTDAGLATTFGNI</sequence>
<gene>
    <name evidence="3" type="ORF">IAD20_02040</name>
</gene>
<evidence type="ECO:0000313" key="4">
    <source>
        <dbReference type="Proteomes" id="UP000824107"/>
    </source>
</evidence>
<keyword evidence="1" id="KW-1133">Transmembrane helix</keyword>
<evidence type="ECO:0000256" key="2">
    <source>
        <dbReference type="SAM" id="SignalP"/>
    </source>
</evidence>
<dbReference type="Proteomes" id="UP000824107">
    <property type="component" value="Unassembled WGS sequence"/>
</dbReference>
<name>A0A9D1M3B5_9PROT</name>
<feature type="chain" id="PRO_5039234871" evidence="2">
    <location>
        <begin position="29"/>
        <end position="112"/>
    </location>
</feature>
<organism evidence="3 4">
    <name type="scientific">Candidatus Scatocola faecipullorum</name>
    <dbReference type="NCBI Taxonomy" id="2840917"/>
    <lineage>
        <taxon>Bacteria</taxon>
        <taxon>Pseudomonadati</taxon>
        <taxon>Pseudomonadota</taxon>
        <taxon>Alphaproteobacteria</taxon>
        <taxon>Rhodospirillales</taxon>
        <taxon>Rhodospirillaceae</taxon>
        <taxon>Rhodospirillaceae incertae sedis</taxon>
        <taxon>Candidatus Scatocola</taxon>
    </lineage>
</organism>
<reference evidence="3" key="1">
    <citation type="submission" date="2020-10" db="EMBL/GenBank/DDBJ databases">
        <authorList>
            <person name="Gilroy R."/>
        </authorList>
    </citation>
    <scope>NUCLEOTIDE SEQUENCE</scope>
    <source>
        <strain evidence="3">ChiW3-316</strain>
    </source>
</reference>
<dbReference type="Pfam" id="PF04956">
    <property type="entry name" value="TrbC"/>
    <property type="match status" value="1"/>
</dbReference>
<reference evidence="3" key="2">
    <citation type="journal article" date="2021" name="PeerJ">
        <title>Extensive microbial diversity within the chicken gut microbiome revealed by metagenomics and culture.</title>
        <authorList>
            <person name="Gilroy R."/>
            <person name="Ravi A."/>
            <person name="Getino M."/>
            <person name="Pursley I."/>
            <person name="Horton D.L."/>
            <person name="Alikhan N.F."/>
            <person name="Baker D."/>
            <person name="Gharbi K."/>
            <person name="Hall N."/>
            <person name="Watson M."/>
            <person name="Adriaenssens E.M."/>
            <person name="Foster-Nyarko E."/>
            <person name="Jarju S."/>
            <person name="Secka A."/>
            <person name="Antonio M."/>
            <person name="Oren A."/>
            <person name="Chaudhuri R.R."/>
            <person name="La Ragione R."/>
            <person name="Hildebrand F."/>
            <person name="Pallen M.J."/>
        </authorList>
    </citation>
    <scope>NUCLEOTIDE SEQUENCE</scope>
    <source>
        <strain evidence="3">ChiW3-316</strain>
    </source>
</reference>
<protein>
    <submittedName>
        <fullName evidence="3">TrbC/VirB2 family protein</fullName>
    </submittedName>
</protein>